<dbReference type="AlphaFoldDB" id="A0AAV6TV59"/>
<evidence type="ECO:0000313" key="1">
    <source>
        <dbReference type="EMBL" id="KAG8175897.1"/>
    </source>
</evidence>
<evidence type="ECO:0000313" key="2">
    <source>
        <dbReference type="Proteomes" id="UP000827092"/>
    </source>
</evidence>
<dbReference type="Proteomes" id="UP000827092">
    <property type="component" value="Unassembled WGS sequence"/>
</dbReference>
<protein>
    <submittedName>
        <fullName evidence="1">Uncharacterized protein</fullName>
    </submittedName>
</protein>
<sequence>MAYTTEVDVIATASYFQHQDVIQPYRLVFTVVRDPDQHYIVEPSKESLEFIKHQTLSTLFPKLVLRCDPKKGRGEVERCALSCASHMQLDGKAQSLDMYRKDSKKKNCLLSPSKLGFHVCVPRIRFSPFRYFYKFGSHSSLEDWILSTWCQQFWMTTERLWTHISYFG</sequence>
<name>A0AAV6TV59_9ARAC</name>
<organism evidence="1 2">
    <name type="scientific">Oedothorax gibbosus</name>
    <dbReference type="NCBI Taxonomy" id="931172"/>
    <lineage>
        <taxon>Eukaryota</taxon>
        <taxon>Metazoa</taxon>
        <taxon>Ecdysozoa</taxon>
        <taxon>Arthropoda</taxon>
        <taxon>Chelicerata</taxon>
        <taxon>Arachnida</taxon>
        <taxon>Araneae</taxon>
        <taxon>Araneomorphae</taxon>
        <taxon>Entelegynae</taxon>
        <taxon>Araneoidea</taxon>
        <taxon>Linyphiidae</taxon>
        <taxon>Erigoninae</taxon>
        <taxon>Oedothorax</taxon>
    </lineage>
</organism>
<accession>A0AAV6TV59</accession>
<reference evidence="1 2" key="1">
    <citation type="journal article" date="2022" name="Nat. Ecol. Evol.">
        <title>A masculinizing supergene underlies an exaggerated male reproductive morph in a spider.</title>
        <authorList>
            <person name="Hendrickx F."/>
            <person name="De Corte Z."/>
            <person name="Sonet G."/>
            <person name="Van Belleghem S.M."/>
            <person name="Kostlbacher S."/>
            <person name="Vangestel C."/>
        </authorList>
    </citation>
    <scope>NUCLEOTIDE SEQUENCE [LARGE SCALE GENOMIC DNA]</scope>
    <source>
        <strain evidence="1">W744_W776</strain>
    </source>
</reference>
<dbReference type="EMBL" id="JAFNEN010000939">
    <property type="protein sequence ID" value="KAG8175897.1"/>
    <property type="molecule type" value="Genomic_DNA"/>
</dbReference>
<gene>
    <name evidence="1" type="ORF">JTE90_015001</name>
</gene>
<comment type="caution">
    <text evidence="1">The sequence shown here is derived from an EMBL/GenBank/DDBJ whole genome shotgun (WGS) entry which is preliminary data.</text>
</comment>
<proteinExistence type="predicted"/>
<keyword evidence="2" id="KW-1185">Reference proteome</keyword>